<feature type="compositionally biased region" description="Basic and acidic residues" evidence="1">
    <location>
        <begin position="100"/>
        <end position="109"/>
    </location>
</feature>
<name>A0ABV9WAY5_9ACTN</name>
<feature type="compositionally biased region" description="Low complexity" evidence="1">
    <location>
        <begin position="128"/>
        <end position="141"/>
    </location>
</feature>
<evidence type="ECO:0000256" key="1">
    <source>
        <dbReference type="SAM" id="MobiDB-lite"/>
    </source>
</evidence>
<evidence type="ECO:0000313" key="3">
    <source>
        <dbReference type="Proteomes" id="UP001595912"/>
    </source>
</evidence>
<keyword evidence="3" id="KW-1185">Reference proteome</keyword>
<accession>A0ABV9WAY5</accession>
<dbReference type="PANTHER" id="PTHR39338">
    <property type="entry name" value="BLL5662 PROTEIN-RELATED"/>
    <property type="match status" value="1"/>
</dbReference>
<reference evidence="3" key="1">
    <citation type="journal article" date="2019" name="Int. J. Syst. Evol. Microbiol.">
        <title>The Global Catalogue of Microorganisms (GCM) 10K type strain sequencing project: providing services to taxonomists for standard genome sequencing and annotation.</title>
        <authorList>
            <consortium name="The Broad Institute Genomics Platform"/>
            <consortium name="The Broad Institute Genome Sequencing Center for Infectious Disease"/>
            <person name="Wu L."/>
            <person name="Ma J."/>
        </authorList>
    </citation>
    <scope>NUCLEOTIDE SEQUENCE [LARGE SCALE GENOMIC DNA]</scope>
    <source>
        <strain evidence="3">CGMCC 4.7152</strain>
    </source>
</reference>
<dbReference type="InterPro" id="IPR008912">
    <property type="entry name" value="Uncharacterised_CoxE"/>
</dbReference>
<comment type="caution">
    <text evidence="2">The sequence shown here is derived from an EMBL/GenBank/DDBJ whole genome shotgun (WGS) entry which is preliminary data.</text>
</comment>
<sequence length="396" mass="42219">MSAGALPESVDMLIRQLRGRGLPLGIDDCQALRTALGAGFGWGSSRSFHDLCVALWAKSPRDAAIIGAVLARIDVTPWLRVDPLATGDAPPEPAPGWPADPDRAPDRIPDPGAGPETGPDDDPPSVGPAPSLSATPPASGLPGPPLVLVPQYPVTEREAIQIWRGLRRNRREGPPVQLDVDGTVDRRCRLGLPTPPVLLPARLNTARLTLLVDRSASMMPYHEFVEHLEHAIGTSARMARCTIAYFRNVLGHSQHRYLLGGDGPVGRTALDAVLPVIPALQDGTVFRDRAMTALLPFAELIDGLDKDTGVAVVSDAGAARGGLSPVRLLDSVAGLKALTARAGAVVWLNPSPSDRWRRTTAGRIARHVPMHPLTVDGMHRAVDVLRGRQTAVERPL</sequence>
<dbReference type="Proteomes" id="UP001595912">
    <property type="component" value="Unassembled WGS sequence"/>
</dbReference>
<proteinExistence type="predicted"/>
<organism evidence="2 3">
    <name type="scientific">Dactylosporangium cerinum</name>
    <dbReference type="NCBI Taxonomy" id="1434730"/>
    <lineage>
        <taxon>Bacteria</taxon>
        <taxon>Bacillati</taxon>
        <taxon>Actinomycetota</taxon>
        <taxon>Actinomycetes</taxon>
        <taxon>Micromonosporales</taxon>
        <taxon>Micromonosporaceae</taxon>
        <taxon>Dactylosporangium</taxon>
    </lineage>
</organism>
<dbReference type="PANTHER" id="PTHR39338:SF7">
    <property type="entry name" value="BLL6692 PROTEIN"/>
    <property type="match status" value="1"/>
</dbReference>
<evidence type="ECO:0000313" key="2">
    <source>
        <dbReference type="EMBL" id="MFC5004658.1"/>
    </source>
</evidence>
<dbReference type="Pfam" id="PF05762">
    <property type="entry name" value="VWA_CoxE"/>
    <property type="match status" value="1"/>
</dbReference>
<gene>
    <name evidence="2" type="ORF">ACFPIJ_43390</name>
</gene>
<dbReference type="EMBL" id="JBHSIU010000066">
    <property type="protein sequence ID" value="MFC5004658.1"/>
    <property type="molecule type" value="Genomic_DNA"/>
</dbReference>
<protein>
    <submittedName>
        <fullName evidence="2">VWA domain-containing protein</fullName>
    </submittedName>
</protein>
<feature type="region of interest" description="Disordered" evidence="1">
    <location>
        <begin position="84"/>
        <end position="145"/>
    </location>
</feature>